<dbReference type="AlphaFoldDB" id="A0A1N6MW16"/>
<evidence type="ECO:0000256" key="1">
    <source>
        <dbReference type="ARBA" id="ARBA00006432"/>
    </source>
</evidence>
<accession>A0A1N6MW16</accession>
<dbReference type="InterPro" id="IPR025110">
    <property type="entry name" value="AMP-bd_C"/>
</dbReference>
<dbReference type="EMBL" id="NIBU01000007">
    <property type="protein sequence ID" value="PHM37539.1"/>
    <property type="molecule type" value="Genomic_DNA"/>
</dbReference>
<dbReference type="GO" id="GO:0006631">
    <property type="term" value="P:fatty acid metabolic process"/>
    <property type="evidence" value="ECO:0007669"/>
    <property type="project" value="TreeGrafter"/>
</dbReference>
<dbReference type="GO" id="GO:0031956">
    <property type="term" value="F:medium-chain fatty acid-CoA ligase activity"/>
    <property type="evidence" value="ECO:0007669"/>
    <property type="project" value="TreeGrafter"/>
</dbReference>
<evidence type="ECO:0000313" key="8">
    <source>
        <dbReference type="EMBL" id="PHM37539.1"/>
    </source>
</evidence>
<keyword evidence="5" id="KW-0067">ATP-binding</keyword>
<dbReference type="InterPro" id="IPR020845">
    <property type="entry name" value="AMP-binding_CS"/>
</dbReference>
<dbReference type="InterPro" id="IPR010192">
    <property type="entry name" value="MenE"/>
</dbReference>
<evidence type="ECO:0000313" key="9">
    <source>
        <dbReference type="EMBL" id="SIP72977.1"/>
    </source>
</evidence>
<evidence type="ECO:0000256" key="2">
    <source>
        <dbReference type="ARBA" id="ARBA00022428"/>
    </source>
</evidence>
<dbReference type="Proteomes" id="UP000224871">
    <property type="component" value="Unassembled WGS sequence"/>
</dbReference>
<dbReference type="NCBIfam" id="TIGR01923">
    <property type="entry name" value="menE"/>
    <property type="match status" value="1"/>
</dbReference>
<dbReference type="InterPro" id="IPR042099">
    <property type="entry name" value="ANL_N_sf"/>
</dbReference>
<dbReference type="CDD" id="cd17630">
    <property type="entry name" value="OSB_MenE-like"/>
    <property type="match status" value="1"/>
</dbReference>
<feature type="domain" description="AMP-dependent synthetase/ligase" evidence="6">
    <location>
        <begin position="17"/>
        <end position="336"/>
    </location>
</feature>
<protein>
    <submittedName>
        <fullName evidence="9">2-succinylbenzoate--CoA ligase</fullName>
        <ecNumber evidence="9">6.2.1.26</ecNumber>
    </submittedName>
    <submittedName>
        <fullName evidence="8">Chain-fatty-acid-CoA ligase FadD13</fullName>
    </submittedName>
</protein>
<comment type="similarity">
    <text evidence="1">Belongs to the ATP-dependent AMP-binding enzyme family.</text>
</comment>
<dbReference type="NCBIfam" id="NF006539">
    <property type="entry name" value="PRK09029.1"/>
    <property type="match status" value="1"/>
</dbReference>
<dbReference type="InterPro" id="IPR000873">
    <property type="entry name" value="AMP-dep_synth/lig_dom"/>
</dbReference>
<evidence type="ECO:0000256" key="5">
    <source>
        <dbReference type="ARBA" id="ARBA00022840"/>
    </source>
</evidence>
<keyword evidence="3 9" id="KW-0436">Ligase</keyword>
<reference evidence="10" key="1">
    <citation type="submission" date="2016-12" db="EMBL/GenBank/DDBJ databases">
        <authorList>
            <person name="Gaudriault S."/>
        </authorList>
    </citation>
    <scope>NUCLEOTIDE SEQUENCE [LARGE SCALE GENOMIC DNA]</scope>
    <source>
        <strain evidence="10">HGB1681 (deposited as PTA-6826 in the American Type Culture Collection)</strain>
    </source>
</reference>
<keyword evidence="2" id="KW-0474">Menaquinone biosynthesis</keyword>
<dbReference type="OrthoDB" id="9803968at2"/>
<evidence type="ECO:0000256" key="3">
    <source>
        <dbReference type="ARBA" id="ARBA00022598"/>
    </source>
</evidence>
<dbReference type="SUPFAM" id="SSF56801">
    <property type="entry name" value="Acetyl-CoA synthetase-like"/>
    <property type="match status" value="1"/>
</dbReference>
<reference evidence="9" key="2">
    <citation type="submission" date="2016-12" db="EMBL/GenBank/DDBJ databases">
        <authorList>
            <person name="Song W.-J."/>
            <person name="Kurnit D.M."/>
        </authorList>
    </citation>
    <scope>NUCLEOTIDE SEQUENCE [LARGE SCALE GENOMIC DNA]</scope>
    <source>
        <strain evidence="9">HGB1681</strain>
    </source>
</reference>
<name>A0A1N6MW16_9GAMM</name>
<dbReference type="PANTHER" id="PTHR43201">
    <property type="entry name" value="ACYL-COA SYNTHETASE"/>
    <property type="match status" value="1"/>
</dbReference>
<feature type="domain" description="AMP-binding enzyme C-terminal" evidence="7">
    <location>
        <begin position="386"/>
        <end position="450"/>
    </location>
</feature>
<evidence type="ECO:0000259" key="7">
    <source>
        <dbReference type="Pfam" id="PF13193"/>
    </source>
</evidence>
<evidence type="ECO:0000313" key="11">
    <source>
        <dbReference type="Proteomes" id="UP000224871"/>
    </source>
</evidence>
<dbReference type="GO" id="GO:0009234">
    <property type="term" value="P:menaquinone biosynthetic process"/>
    <property type="evidence" value="ECO:0007669"/>
    <property type="project" value="UniProtKB-KW"/>
</dbReference>
<organism evidence="9 10">
    <name type="scientific">Xenorhabdus innexi</name>
    <dbReference type="NCBI Taxonomy" id="290109"/>
    <lineage>
        <taxon>Bacteria</taxon>
        <taxon>Pseudomonadati</taxon>
        <taxon>Pseudomonadota</taxon>
        <taxon>Gammaproteobacteria</taxon>
        <taxon>Enterobacterales</taxon>
        <taxon>Morganellaceae</taxon>
        <taxon>Xenorhabdus</taxon>
    </lineage>
</organism>
<reference evidence="8 11" key="3">
    <citation type="journal article" date="2017" name="Nat. Microbiol.">
        <title>Natural product diversity associated with the nematode symbionts Photorhabdus and Xenorhabdus.</title>
        <authorList>
            <person name="Tobias N.J."/>
            <person name="Wolff H."/>
            <person name="Djahanschiri B."/>
            <person name="Grundmann F."/>
            <person name="Kronenwerth M."/>
            <person name="Shi Y.M."/>
            <person name="Simonyi S."/>
            <person name="Grun P."/>
            <person name="Shapiro-Ilan D."/>
            <person name="Pidot S.J."/>
            <person name="Stinear T.P."/>
            <person name="Ebersberger I."/>
            <person name="Bode H.B."/>
        </authorList>
    </citation>
    <scope>NUCLEOTIDE SEQUENCE [LARGE SCALE GENOMIC DNA]</scope>
    <source>
        <strain evidence="8 11">DSM 16336</strain>
    </source>
</reference>
<dbReference type="GO" id="GO:0005524">
    <property type="term" value="F:ATP binding"/>
    <property type="evidence" value="ECO:0007669"/>
    <property type="project" value="UniProtKB-KW"/>
</dbReference>
<dbReference type="EC" id="6.2.1.26" evidence="9"/>
<proteinExistence type="inferred from homology"/>
<dbReference type="Gene3D" id="3.30.300.30">
    <property type="match status" value="1"/>
</dbReference>
<keyword evidence="11" id="KW-1185">Reference proteome</keyword>
<dbReference type="PROSITE" id="PS00455">
    <property type="entry name" value="AMP_BINDING"/>
    <property type="match status" value="1"/>
</dbReference>
<dbReference type="EMBL" id="FTLG01000080">
    <property type="protein sequence ID" value="SIP72977.1"/>
    <property type="molecule type" value="Genomic_DNA"/>
</dbReference>
<dbReference type="Proteomes" id="UP000196435">
    <property type="component" value="Unassembled WGS sequence"/>
</dbReference>
<dbReference type="PANTHER" id="PTHR43201:SF5">
    <property type="entry name" value="MEDIUM-CHAIN ACYL-COA LIGASE ACSF2, MITOCHONDRIAL"/>
    <property type="match status" value="1"/>
</dbReference>
<evidence type="ECO:0000256" key="4">
    <source>
        <dbReference type="ARBA" id="ARBA00022741"/>
    </source>
</evidence>
<dbReference type="InterPro" id="IPR045851">
    <property type="entry name" value="AMP-bd_C_sf"/>
</dbReference>
<dbReference type="GO" id="GO:0008756">
    <property type="term" value="F:o-succinylbenzoate-CoA ligase activity"/>
    <property type="evidence" value="ECO:0007669"/>
    <property type="project" value="UniProtKB-EC"/>
</dbReference>
<evidence type="ECO:0000259" key="6">
    <source>
        <dbReference type="Pfam" id="PF00501"/>
    </source>
</evidence>
<keyword evidence="4" id="KW-0547">Nucleotide-binding</keyword>
<dbReference type="Pfam" id="PF13193">
    <property type="entry name" value="AMP-binding_C"/>
    <property type="match status" value="1"/>
</dbReference>
<gene>
    <name evidence="9" type="primary">menE</name>
    <name evidence="8" type="ORF">Xinn_00924</name>
    <name evidence="9" type="ORF">XIS1_1700028</name>
</gene>
<dbReference type="Pfam" id="PF00501">
    <property type="entry name" value="AMP-binding"/>
    <property type="match status" value="1"/>
</dbReference>
<sequence length="477" mass="53210">MSLASFNQWPWHHWAICAPEKQAALLYGESLTWQQLAIKINAIAHSFRQQGVSEGSGVILRGKNSTELLLCYLGALQCGARVLPLNPQLPASLLVELLPRLNIEFVADFTHSSFTVIQATELNWQTKFTVTSGKSVSGKRVSWDLISWDIYRPASMILTSGSSGLPKAVVHSVKAHLASAKGVLSCIDFTSHDRWLLSLPLYHVSGQGILWRWLLKGAELVLEDMRFLDSALSGCTHASLVPTQLWRWLSQPREHQQTLKDVLLGGAMIPQDLIQQAEERGIRCWCGYGMTEMASTVCAKRADGLPGVGTPLPGKEIRLQDEEIQIKADSIAMGYWSDGKLQPLIRENGWFATRDRGAFEQGELCILGRLDNQFFSGGEGIQPEDIERIINLHPDIQQSFVVPVPDTEFGHRPVMVIETNSPTLTTTLVSWLSDKLASFQQPVACYLLPEQFKNDGIKIPRQQVKRWVLEKYSTPTS</sequence>
<dbReference type="RefSeq" id="WP_086956211.1">
    <property type="nucleotide sequence ID" value="NZ_CAWNQC010000270.1"/>
</dbReference>
<evidence type="ECO:0000313" key="10">
    <source>
        <dbReference type="Proteomes" id="UP000196435"/>
    </source>
</evidence>
<dbReference type="Gene3D" id="3.40.50.12780">
    <property type="entry name" value="N-terminal domain of ligase-like"/>
    <property type="match status" value="1"/>
</dbReference>